<feature type="transmembrane region" description="Helical" evidence="4">
    <location>
        <begin position="199"/>
        <end position="219"/>
    </location>
</feature>
<proteinExistence type="inferred from homology"/>
<feature type="region of interest" description="Disordered" evidence="3">
    <location>
        <begin position="107"/>
        <end position="133"/>
    </location>
</feature>
<protein>
    <recommendedName>
        <fullName evidence="7">Major facilitator superfamily (MFS) profile domain-containing protein</fullName>
    </recommendedName>
</protein>
<comment type="similarity">
    <text evidence="2">Belongs to the major facilitator superfamily. Monocarboxylate porter (TC 2.A.1.13) family.</text>
</comment>
<feature type="compositionally biased region" description="Polar residues" evidence="3">
    <location>
        <begin position="7"/>
        <end position="24"/>
    </location>
</feature>
<reference evidence="5" key="1">
    <citation type="submission" date="2020-11" db="EMBL/GenBank/DDBJ databases">
        <title>Kefir isolates.</title>
        <authorList>
            <person name="Marcisauskas S."/>
            <person name="Kim Y."/>
            <person name="Blasche S."/>
        </authorList>
    </citation>
    <scope>NUCLEOTIDE SEQUENCE</scope>
    <source>
        <strain evidence="5">Olga-1</strain>
    </source>
</reference>
<keyword evidence="4" id="KW-1133">Transmembrane helix</keyword>
<keyword evidence="6" id="KW-1185">Reference proteome</keyword>
<feature type="region of interest" description="Disordered" evidence="3">
    <location>
        <begin position="1"/>
        <end position="24"/>
    </location>
</feature>
<dbReference type="InterPro" id="IPR050327">
    <property type="entry name" value="Proton-linked_MCT"/>
</dbReference>
<keyword evidence="4" id="KW-0472">Membrane</keyword>
<dbReference type="OrthoDB" id="2213137at2759"/>
<evidence type="ECO:0000313" key="6">
    <source>
        <dbReference type="Proteomes" id="UP000697127"/>
    </source>
</evidence>
<dbReference type="EMBL" id="PUHW01000067">
    <property type="protein sequence ID" value="KAG0689673.1"/>
    <property type="molecule type" value="Genomic_DNA"/>
</dbReference>
<gene>
    <name evidence="5" type="ORF">C6P40_004664</name>
</gene>
<evidence type="ECO:0000256" key="1">
    <source>
        <dbReference type="ARBA" id="ARBA00004141"/>
    </source>
</evidence>
<feature type="transmembrane region" description="Helical" evidence="4">
    <location>
        <begin position="156"/>
        <end position="179"/>
    </location>
</feature>
<feature type="transmembrane region" description="Helical" evidence="4">
    <location>
        <begin position="479"/>
        <end position="499"/>
    </location>
</feature>
<dbReference type="PANTHER" id="PTHR11360:SF315">
    <property type="entry name" value="TRANSPORTER MCH2-RELATED"/>
    <property type="match status" value="1"/>
</dbReference>
<dbReference type="Proteomes" id="UP000697127">
    <property type="component" value="Unassembled WGS sequence"/>
</dbReference>
<dbReference type="GO" id="GO:0022857">
    <property type="term" value="F:transmembrane transporter activity"/>
    <property type="evidence" value="ECO:0007669"/>
    <property type="project" value="InterPro"/>
</dbReference>
<dbReference type="AlphaFoldDB" id="A0A9P7BHP0"/>
<evidence type="ECO:0000313" key="5">
    <source>
        <dbReference type="EMBL" id="KAG0689673.1"/>
    </source>
</evidence>
<comment type="subcellular location">
    <subcellularLocation>
        <location evidence="1">Membrane</location>
        <topology evidence="1">Multi-pass membrane protein</topology>
    </subcellularLocation>
</comment>
<feature type="transmembrane region" description="Helical" evidence="4">
    <location>
        <begin position="338"/>
        <end position="357"/>
    </location>
</feature>
<feature type="compositionally biased region" description="Acidic residues" evidence="3">
    <location>
        <begin position="113"/>
        <end position="127"/>
    </location>
</feature>
<organism evidence="5 6">
    <name type="scientific">Pichia californica</name>
    <dbReference type="NCBI Taxonomy" id="460514"/>
    <lineage>
        <taxon>Eukaryota</taxon>
        <taxon>Fungi</taxon>
        <taxon>Dikarya</taxon>
        <taxon>Ascomycota</taxon>
        <taxon>Saccharomycotina</taxon>
        <taxon>Pichiomycetes</taxon>
        <taxon>Pichiales</taxon>
        <taxon>Pichiaceae</taxon>
        <taxon>Pichia</taxon>
    </lineage>
</organism>
<dbReference type="InterPro" id="IPR011701">
    <property type="entry name" value="MFS"/>
</dbReference>
<dbReference type="InterPro" id="IPR036259">
    <property type="entry name" value="MFS_trans_sf"/>
</dbReference>
<sequence length="640" mass="72462">MLDSDDNYSVNSDGFHNQYPQGLENSDNVAISKTITSNIITRTSTILSYIKEDNKFAKTQVEPNPSYDPNEIIKPEGTASYSLQNYDNIGKPIVSTKRKNADLENIKSAEYNEEHDDEQDEDDDEDNETKKSNAVLEDTGEYNVFDIENRPPDKGFWAWTCAFCVLSINTFSWGANSAFGVYLNYYTTMEYFPGASMEQYVMIGGLCLGLSFIVCPITVSLCRRYYFKITMSIGTGLIFLSYWLASISKTVIQLIMFQGFLMSIGFALVAGSCFIILPTWFLKKRSITQGIASAGAGLGGIIFSRPVDQIIKSYLDNPKYANNQHEALRLGISWSLRMQSFVCGFMLVISVILIRTYRPLIDPKVKEKPFIHELYAFLVRFDILKQIPVLCVIFWNMIYGLAYTILLFSLSSYATSIGLTYQQGSNVTTVQSVAQTIGRPLMGMCSDKIGRVNSTIFFTTLITIFIFFFWIFVTTYSALLAFAFLVGFILGINWVNFGPMTADIVGGGMDLTHTISMMMFTGGFPFLIAELVGLKLKRPEMEKPFLYCQILCGVSCIISVLVLLPFREWKVKRILNARRKQFLPKLTFDDTDETTNIENETINKGQFINEKAENELNRLDKMLENNVSSYLLRMFYPIAV</sequence>
<feature type="transmembrane region" description="Helical" evidence="4">
    <location>
        <begin position="226"/>
        <end position="245"/>
    </location>
</feature>
<feature type="transmembrane region" description="Helical" evidence="4">
    <location>
        <begin position="511"/>
        <end position="532"/>
    </location>
</feature>
<keyword evidence="4" id="KW-0812">Transmembrane</keyword>
<name>A0A9P7BHP0_9ASCO</name>
<comment type="caution">
    <text evidence="5">The sequence shown here is derived from an EMBL/GenBank/DDBJ whole genome shotgun (WGS) entry which is preliminary data.</text>
</comment>
<feature type="transmembrane region" description="Helical" evidence="4">
    <location>
        <begin position="251"/>
        <end position="277"/>
    </location>
</feature>
<feature type="transmembrane region" description="Helical" evidence="4">
    <location>
        <begin position="387"/>
        <end position="410"/>
    </location>
</feature>
<dbReference type="Gene3D" id="1.20.1250.20">
    <property type="entry name" value="MFS general substrate transporter like domains"/>
    <property type="match status" value="2"/>
</dbReference>
<dbReference type="PANTHER" id="PTHR11360">
    <property type="entry name" value="MONOCARBOXYLATE TRANSPORTER"/>
    <property type="match status" value="1"/>
</dbReference>
<feature type="transmembrane region" description="Helical" evidence="4">
    <location>
        <begin position="452"/>
        <end position="473"/>
    </location>
</feature>
<feature type="transmembrane region" description="Helical" evidence="4">
    <location>
        <begin position="544"/>
        <end position="566"/>
    </location>
</feature>
<accession>A0A9P7BHP0</accession>
<evidence type="ECO:0000256" key="2">
    <source>
        <dbReference type="ARBA" id="ARBA00006727"/>
    </source>
</evidence>
<dbReference type="GO" id="GO:0016020">
    <property type="term" value="C:membrane"/>
    <property type="evidence" value="ECO:0007669"/>
    <property type="project" value="UniProtKB-SubCell"/>
</dbReference>
<dbReference type="SUPFAM" id="SSF103473">
    <property type="entry name" value="MFS general substrate transporter"/>
    <property type="match status" value="1"/>
</dbReference>
<evidence type="ECO:0000256" key="4">
    <source>
        <dbReference type="SAM" id="Phobius"/>
    </source>
</evidence>
<evidence type="ECO:0000256" key="3">
    <source>
        <dbReference type="SAM" id="MobiDB-lite"/>
    </source>
</evidence>
<dbReference type="Pfam" id="PF07690">
    <property type="entry name" value="MFS_1"/>
    <property type="match status" value="1"/>
</dbReference>
<evidence type="ECO:0008006" key="7">
    <source>
        <dbReference type="Google" id="ProtNLM"/>
    </source>
</evidence>